<evidence type="ECO:0000313" key="4">
    <source>
        <dbReference type="Proteomes" id="UP000645217"/>
    </source>
</evidence>
<evidence type="ECO:0000256" key="2">
    <source>
        <dbReference type="SAM" id="Phobius"/>
    </source>
</evidence>
<feature type="transmembrane region" description="Helical" evidence="2">
    <location>
        <begin position="76"/>
        <end position="97"/>
    </location>
</feature>
<keyword evidence="2" id="KW-1133">Transmembrane helix</keyword>
<dbReference type="EMBL" id="BMNT01000002">
    <property type="protein sequence ID" value="GGK64440.1"/>
    <property type="molecule type" value="Genomic_DNA"/>
</dbReference>
<gene>
    <name evidence="3" type="ORF">GCM10007964_04380</name>
</gene>
<feature type="transmembrane region" description="Helical" evidence="2">
    <location>
        <begin position="327"/>
        <end position="344"/>
    </location>
</feature>
<reference evidence="3" key="1">
    <citation type="journal article" date="2014" name="Int. J. Syst. Evol. Microbiol.">
        <title>Complete genome sequence of Corynebacterium casei LMG S-19264T (=DSM 44701T), isolated from a smear-ripened cheese.</title>
        <authorList>
            <consortium name="US DOE Joint Genome Institute (JGI-PGF)"/>
            <person name="Walter F."/>
            <person name="Albersmeier A."/>
            <person name="Kalinowski J."/>
            <person name="Ruckert C."/>
        </authorList>
    </citation>
    <scope>NUCLEOTIDE SEQUENCE</scope>
    <source>
        <strain evidence="3">JCM 13064</strain>
    </source>
</reference>
<keyword evidence="2" id="KW-0812">Transmembrane</keyword>
<feature type="transmembrane region" description="Helical" evidence="2">
    <location>
        <begin position="296"/>
        <end position="315"/>
    </location>
</feature>
<name>A0A917QR86_9ACTN</name>
<organism evidence="3 4">
    <name type="scientific">Sphaerisporangium melleum</name>
    <dbReference type="NCBI Taxonomy" id="321316"/>
    <lineage>
        <taxon>Bacteria</taxon>
        <taxon>Bacillati</taxon>
        <taxon>Actinomycetota</taxon>
        <taxon>Actinomycetes</taxon>
        <taxon>Streptosporangiales</taxon>
        <taxon>Streptosporangiaceae</taxon>
        <taxon>Sphaerisporangium</taxon>
    </lineage>
</organism>
<comment type="caution">
    <text evidence="3">The sequence shown here is derived from an EMBL/GenBank/DDBJ whole genome shotgun (WGS) entry which is preliminary data.</text>
</comment>
<keyword evidence="4" id="KW-1185">Reference proteome</keyword>
<feature type="transmembrane region" description="Helical" evidence="2">
    <location>
        <begin position="197"/>
        <end position="223"/>
    </location>
</feature>
<evidence type="ECO:0000256" key="1">
    <source>
        <dbReference type="SAM" id="MobiDB-lite"/>
    </source>
</evidence>
<feature type="transmembrane region" description="Helical" evidence="2">
    <location>
        <begin position="230"/>
        <end position="251"/>
    </location>
</feature>
<feature type="transmembrane region" description="Helical" evidence="2">
    <location>
        <begin position="467"/>
        <end position="489"/>
    </location>
</feature>
<accession>A0A917QR86</accession>
<keyword evidence="2" id="KW-0472">Membrane</keyword>
<evidence type="ECO:0000313" key="3">
    <source>
        <dbReference type="EMBL" id="GGK64440.1"/>
    </source>
</evidence>
<feature type="transmembrane region" description="Helical" evidence="2">
    <location>
        <begin position="170"/>
        <end position="191"/>
    </location>
</feature>
<dbReference type="RefSeq" id="WP_189161222.1">
    <property type="nucleotide sequence ID" value="NZ_BMNT01000002.1"/>
</dbReference>
<dbReference type="AlphaFoldDB" id="A0A917QR86"/>
<feature type="region of interest" description="Disordered" evidence="1">
    <location>
        <begin position="389"/>
        <end position="414"/>
    </location>
</feature>
<feature type="region of interest" description="Disordered" evidence="1">
    <location>
        <begin position="107"/>
        <end position="134"/>
    </location>
</feature>
<sequence>MRFHRAVRPVEVVPALAALLAGVLALGSALGPGFVLRYDMVFVPGPPLTWPEGGFPRAVPSDQVVALLAHVVPAAVLQKAILLGIFLLAGTGAAALISRERLEPIPRDGLRPGHGSEPSNAPAAPTGSAGEDLQTSGQAADTALLVARVAAAVFYVWNAYLAQRLLLGQWALLLGYAGLPWAVRAAMLGGWRRLIPALLPAAAGGFQAMLVTALTVLPVAAVAARGQPRVLVRSLATLAVLSLPWAVPALLSDAVTDPRGVEAFAARADGPFGTAGSLLALGGIWNAEADVPGQSAWWLATARLVVGVFAVIAFARLRETVPYRAGLLVAATAGLVIALTGAYVPGVLKELITWWPGFGPLRDGQLYIAPLALVQAVGFGVLSRRTAAPVSPTTVSPSRRLLGGGQGREEGPGAAGRGFGARVLVVVRAVGLVVSRRVVSPSVVLPSRRRLGGGRGRGEPGAAGRGVGVLLPGVVAVCLPVLVLPSFAWGAVGRLAAVRYPADWQRVRAIVNGDPRPGALLSLPWSAQRAFVWNGGRVVLDPATKGFARRVVWNDGLAVGLENGRLLRIAGEDPLGRRVGAALDAESSLRAALRGVGIRYVLIAGENENTFRSRLDGAVLVYQGGELVLLRL</sequence>
<proteinExistence type="predicted"/>
<reference evidence="3" key="2">
    <citation type="submission" date="2020-09" db="EMBL/GenBank/DDBJ databases">
        <authorList>
            <person name="Sun Q."/>
            <person name="Ohkuma M."/>
        </authorList>
    </citation>
    <scope>NUCLEOTIDE SEQUENCE</scope>
    <source>
        <strain evidence="3">JCM 13064</strain>
    </source>
</reference>
<feature type="transmembrane region" description="Helical" evidence="2">
    <location>
        <begin position="364"/>
        <end position="382"/>
    </location>
</feature>
<dbReference type="Proteomes" id="UP000645217">
    <property type="component" value="Unassembled WGS sequence"/>
</dbReference>
<protein>
    <submittedName>
        <fullName evidence="3">Uncharacterized protein</fullName>
    </submittedName>
</protein>